<sequence length="305" mass="35620">MERENTIRQVGINDILDASERINAGITYTDKDIIVIEHLEDMTERGSVKLSKDMIMIIACLEGKMQVNLNAKLYTLHPYEVLICKPNIILYDHENRTSFRGNAVCLSTRILQSLLHYGSDIWNRFFQFNQNPVICIGEESLQLFSLYSEIMRLRLKFPQRSYHKEVMTTFMRAIIYELLADLDHNTIETPPTSMKQGDILFKKFIEILANSEIKQRNLSHYADRLFVTSKYLSTVSKKVSGRTAMDWINEYVTDDIQHFLTHTDKSIKEISEYLEFTNISFFGKYVKAHLGCSPKEFRKQLGYKK</sequence>
<dbReference type="Pfam" id="PF12833">
    <property type="entry name" value="HTH_18"/>
    <property type="match status" value="1"/>
</dbReference>
<dbReference type="InterPro" id="IPR009057">
    <property type="entry name" value="Homeodomain-like_sf"/>
</dbReference>
<protein>
    <submittedName>
        <fullName evidence="5">AraC-like DNA-binding protein</fullName>
    </submittedName>
</protein>
<dbReference type="SUPFAM" id="SSF46689">
    <property type="entry name" value="Homeodomain-like"/>
    <property type="match status" value="1"/>
</dbReference>
<proteinExistence type="predicted"/>
<keyword evidence="3" id="KW-0804">Transcription</keyword>
<evidence type="ECO:0000256" key="3">
    <source>
        <dbReference type="ARBA" id="ARBA00023163"/>
    </source>
</evidence>
<dbReference type="InterPro" id="IPR018060">
    <property type="entry name" value="HTH_AraC"/>
</dbReference>
<dbReference type="RefSeq" id="WP_183672496.1">
    <property type="nucleotide sequence ID" value="NZ_BMPB01000021.1"/>
</dbReference>
<evidence type="ECO:0000256" key="1">
    <source>
        <dbReference type="ARBA" id="ARBA00023015"/>
    </source>
</evidence>
<accession>A0ABR6KUF7</accession>
<evidence type="ECO:0000313" key="5">
    <source>
        <dbReference type="EMBL" id="MBB4625140.1"/>
    </source>
</evidence>
<keyword evidence="2" id="KW-0238">DNA-binding</keyword>
<name>A0ABR6KUF7_9BACT</name>
<evidence type="ECO:0000259" key="4">
    <source>
        <dbReference type="PROSITE" id="PS01124"/>
    </source>
</evidence>
<dbReference type="Proteomes" id="UP000533637">
    <property type="component" value="Unassembled WGS sequence"/>
</dbReference>
<evidence type="ECO:0000313" key="6">
    <source>
        <dbReference type="Proteomes" id="UP000533637"/>
    </source>
</evidence>
<feature type="domain" description="HTH araC/xylS-type" evidence="4">
    <location>
        <begin position="202"/>
        <end position="300"/>
    </location>
</feature>
<evidence type="ECO:0000256" key="2">
    <source>
        <dbReference type="ARBA" id="ARBA00023125"/>
    </source>
</evidence>
<gene>
    <name evidence="5" type="ORF">GGQ57_005087</name>
</gene>
<reference evidence="5 6" key="1">
    <citation type="submission" date="2020-08" db="EMBL/GenBank/DDBJ databases">
        <title>Genomic Encyclopedia of Type Strains, Phase IV (KMG-IV): sequencing the most valuable type-strain genomes for metagenomic binning, comparative biology and taxonomic classification.</title>
        <authorList>
            <person name="Goeker M."/>
        </authorList>
    </citation>
    <scope>NUCLEOTIDE SEQUENCE [LARGE SCALE GENOMIC DNA]</scope>
    <source>
        <strain evidence="5 6">DSM 102983</strain>
    </source>
</reference>
<dbReference type="Gene3D" id="1.10.10.60">
    <property type="entry name" value="Homeodomain-like"/>
    <property type="match status" value="1"/>
</dbReference>
<dbReference type="PROSITE" id="PS01124">
    <property type="entry name" value="HTH_ARAC_FAMILY_2"/>
    <property type="match status" value="1"/>
</dbReference>
<organism evidence="5 6">
    <name type="scientific">Parabacteroides faecis</name>
    <dbReference type="NCBI Taxonomy" id="1217282"/>
    <lineage>
        <taxon>Bacteria</taxon>
        <taxon>Pseudomonadati</taxon>
        <taxon>Bacteroidota</taxon>
        <taxon>Bacteroidia</taxon>
        <taxon>Bacteroidales</taxon>
        <taxon>Tannerellaceae</taxon>
        <taxon>Parabacteroides</taxon>
    </lineage>
</organism>
<keyword evidence="6" id="KW-1185">Reference proteome</keyword>
<dbReference type="PANTHER" id="PTHR43280:SF32">
    <property type="entry name" value="TRANSCRIPTIONAL REGULATORY PROTEIN"/>
    <property type="match status" value="1"/>
</dbReference>
<dbReference type="PANTHER" id="PTHR43280">
    <property type="entry name" value="ARAC-FAMILY TRANSCRIPTIONAL REGULATOR"/>
    <property type="match status" value="1"/>
</dbReference>
<dbReference type="SMART" id="SM00342">
    <property type="entry name" value="HTH_ARAC"/>
    <property type="match status" value="1"/>
</dbReference>
<keyword evidence="1" id="KW-0805">Transcription regulation</keyword>
<dbReference type="EMBL" id="JACHOC010000014">
    <property type="protein sequence ID" value="MBB4625140.1"/>
    <property type="molecule type" value="Genomic_DNA"/>
</dbReference>
<comment type="caution">
    <text evidence="5">The sequence shown here is derived from an EMBL/GenBank/DDBJ whole genome shotgun (WGS) entry which is preliminary data.</text>
</comment>